<evidence type="ECO:0000313" key="2">
    <source>
        <dbReference type="EMBL" id="PER55818.1"/>
    </source>
</evidence>
<keyword evidence="1" id="KW-0472">Membrane</keyword>
<organism evidence="2 3">
    <name type="scientific">Bacillus thuringiensis</name>
    <dbReference type="NCBI Taxonomy" id="1428"/>
    <lineage>
        <taxon>Bacteria</taxon>
        <taxon>Bacillati</taxon>
        <taxon>Bacillota</taxon>
        <taxon>Bacilli</taxon>
        <taxon>Bacillales</taxon>
        <taxon>Bacillaceae</taxon>
        <taxon>Bacillus</taxon>
        <taxon>Bacillus cereus group</taxon>
    </lineage>
</organism>
<evidence type="ECO:0000313" key="3">
    <source>
        <dbReference type="Proteomes" id="UP000219897"/>
    </source>
</evidence>
<dbReference type="EMBL" id="NTYF01000023">
    <property type="protein sequence ID" value="PER55818.1"/>
    <property type="molecule type" value="Genomic_DNA"/>
</dbReference>
<dbReference type="AlphaFoldDB" id="A0ABD6SAW0"/>
<name>A0ABD6SAW0_BACTU</name>
<dbReference type="Proteomes" id="UP000219897">
    <property type="component" value="Unassembled WGS sequence"/>
</dbReference>
<reference evidence="2 3" key="1">
    <citation type="submission" date="2017-09" db="EMBL/GenBank/DDBJ databases">
        <title>Large-scale bioinformatics analysis of Bacillus genomes uncovers conserved roles of natural products in bacterial physiology.</title>
        <authorList>
            <consortium name="Agbiome Team Llc"/>
            <person name="Bleich R.M."/>
            <person name="Kirk G.J."/>
            <person name="Santa Maria K.C."/>
            <person name="Allen S.E."/>
            <person name="Farag S."/>
            <person name="Shank E.A."/>
            <person name="Bowers A."/>
        </authorList>
    </citation>
    <scope>NUCLEOTIDE SEQUENCE [LARGE SCALE GENOMIC DNA]</scope>
    <source>
        <strain evidence="2 3">AFS005140</strain>
    </source>
</reference>
<keyword evidence="1" id="KW-0812">Transmembrane</keyword>
<feature type="transmembrane region" description="Helical" evidence="1">
    <location>
        <begin position="38"/>
        <end position="56"/>
    </location>
</feature>
<dbReference type="RefSeq" id="WP_098317155.1">
    <property type="nucleotide sequence ID" value="NZ_NTYF01000023.1"/>
</dbReference>
<feature type="transmembrane region" description="Helical" evidence="1">
    <location>
        <begin position="63"/>
        <end position="89"/>
    </location>
</feature>
<evidence type="ECO:0008006" key="4">
    <source>
        <dbReference type="Google" id="ProtNLM"/>
    </source>
</evidence>
<feature type="transmembrane region" description="Helical" evidence="1">
    <location>
        <begin position="7"/>
        <end position="26"/>
    </location>
</feature>
<accession>A0ABD6SAW0</accession>
<proteinExistence type="predicted"/>
<evidence type="ECO:0000256" key="1">
    <source>
        <dbReference type="SAM" id="Phobius"/>
    </source>
</evidence>
<protein>
    <recommendedName>
        <fullName evidence="4">DUF4064 domain-containing protein</fullName>
    </recommendedName>
</protein>
<keyword evidence="1" id="KW-1133">Transmembrane helix</keyword>
<comment type="caution">
    <text evidence="2">The sequence shown here is derived from an EMBL/GenBank/DDBJ whole genome shotgun (WGS) entry which is preliminary data.</text>
</comment>
<sequence>MLKHVEYYVGVVGGLFGVLNTLFYGQYLHWLGDHGDKFVTLLLVAHVLALGLSCFVTKVPVVFYGVAMCAVGILSLGVFSLGMVVPAVLEIISGGLAFRKMKIADVK</sequence>
<gene>
    <name evidence="2" type="ORF">CN495_08690</name>
</gene>